<evidence type="ECO:0000313" key="2">
    <source>
        <dbReference type="EMBL" id="KXS94067.1"/>
    </source>
</evidence>
<feature type="domain" description="Acyl-CoA thioesterase-like N-terminal HotDog" evidence="1">
    <location>
        <begin position="2"/>
        <end position="78"/>
    </location>
</feature>
<reference evidence="2 3" key="1">
    <citation type="submission" date="2015-07" db="EMBL/GenBank/DDBJ databases">
        <title>Comparative genomics of the Sigatoka disease complex on banana suggests a link between parallel evolutionary changes in Pseudocercospora fijiensis and Pseudocercospora eumusae and increased virulence on the banana host.</title>
        <authorList>
            <person name="Chang T.-C."/>
            <person name="Salvucci A."/>
            <person name="Crous P.W."/>
            <person name="Stergiopoulos I."/>
        </authorList>
    </citation>
    <scope>NUCLEOTIDE SEQUENCE [LARGE SCALE GENOMIC DNA]</scope>
    <source>
        <strain evidence="2 3">CBS 114824</strain>
    </source>
</reference>
<dbReference type="STRING" id="321146.A0A139GV37"/>
<dbReference type="AlphaFoldDB" id="A0A139GV37"/>
<name>A0A139GV37_9PEZI</name>
<sequence length="97" mass="10493">MTAHGGFLVALKTTKLHHQTALKDRHQADMTSFRLEFPTTTGPVSIHIKDVRLGKATLVVHVTMIQGDSEKCVAYATNSRPKASQGTILNAIGSPKL</sequence>
<comment type="caution">
    <text evidence="2">The sequence shown here is derived from an EMBL/GenBank/DDBJ whole genome shotgun (WGS) entry which is preliminary data.</text>
</comment>
<dbReference type="OrthoDB" id="2532955at2759"/>
<dbReference type="InterPro" id="IPR042171">
    <property type="entry name" value="Acyl-CoA_hotdog"/>
</dbReference>
<organism evidence="2 3">
    <name type="scientific">Pseudocercospora eumusae</name>
    <dbReference type="NCBI Taxonomy" id="321146"/>
    <lineage>
        <taxon>Eukaryota</taxon>
        <taxon>Fungi</taxon>
        <taxon>Dikarya</taxon>
        <taxon>Ascomycota</taxon>
        <taxon>Pezizomycotina</taxon>
        <taxon>Dothideomycetes</taxon>
        <taxon>Dothideomycetidae</taxon>
        <taxon>Mycosphaerellales</taxon>
        <taxon>Mycosphaerellaceae</taxon>
        <taxon>Pseudocercospora</taxon>
    </lineage>
</organism>
<proteinExistence type="predicted"/>
<dbReference type="Proteomes" id="UP000070133">
    <property type="component" value="Unassembled WGS sequence"/>
</dbReference>
<evidence type="ECO:0000313" key="3">
    <source>
        <dbReference type="Proteomes" id="UP000070133"/>
    </source>
</evidence>
<dbReference type="InterPro" id="IPR049449">
    <property type="entry name" value="TesB_ACOT8-like_N"/>
</dbReference>
<dbReference type="EMBL" id="LFZN01000330">
    <property type="protein sequence ID" value="KXS94067.1"/>
    <property type="molecule type" value="Genomic_DNA"/>
</dbReference>
<keyword evidence="3" id="KW-1185">Reference proteome</keyword>
<protein>
    <recommendedName>
        <fullName evidence="1">Acyl-CoA thioesterase-like N-terminal HotDog domain-containing protein</fullName>
    </recommendedName>
</protein>
<accession>A0A139GV37</accession>
<gene>
    <name evidence="2" type="ORF">AC578_5327</name>
</gene>
<evidence type="ECO:0000259" key="1">
    <source>
        <dbReference type="Pfam" id="PF13622"/>
    </source>
</evidence>
<dbReference type="Pfam" id="PF13622">
    <property type="entry name" value="4HBT_3"/>
    <property type="match status" value="1"/>
</dbReference>
<dbReference type="Gene3D" id="2.40.160.210">
    <property type="entry name" value="Acyl-CoA thioesterase, double hotdog domain"/>
    <property type="match status" value="1"/>
</dbReference>